<evidence type="ECO:0000313" key="2">
    <source>
        <dbReference type="Proteomes" id="UP001056120"/>
    </source>
</evidence>
<dbReference type="EMBL" id="CM042046">
    <property type="protein sequence ID" value="KAI3675784.1"/>
    <property type="molecule type" value="Genomic_DNA"/>
</dbReference>
<reference evidence="1 2" key="2">
    <citation type="journal article" date="2022" name="Mol. Ecol. Resour.">
        <title>The genomes of chicory, endive, great burdock and yacon provide insights into Asteraceae paleo-polyploidization history and plant inulin production.</title>
        <authorList>
            <person name="Fan W."/>
            <person name="Wang S."/>
            <person name="Wang H."/>
            <person name="Wang A."/>
            <person name="Jiang F."/>
            <person name="Liu H."/>
            <person name="Zhao H."/>
            <person name="Xu D."/>
            <person name="Zhang Y."/>
        </authorList>
    </citation>
    <scope>NUCLEOTIDE SEQUENCE [LARGE SCALE GENOMIC DNA]</scope>
    <source>
        <strain evidence="2">cv. Yunnan</strain>
        <tissue evidence="1">Leaves</tissue>
    </source>
</reference>
<protein>
    <submittedName>
        <fullName evidence="1">Uncharacterized protein</fullName>
    </submittedName>
</protein>
<evidence type="ECO:0000313" key="1">
    <source>
        <dbReference type="EMBL" id="KAI3675784.1"/>
    </source>
</evidence>
<reference evidence="2" key="1">
    <citation type="journal article" date="2022" name="Mol. Ecol. Resour.">
        <title>The genomes of chicory, endive, great burdock and yacon provide insights into Asteraceae palaeo-polyploidization history and plant inulin production.</title>
        <authorList>
            <person name="Fan W."/>
            <person name="Wang S."/>
            <person name="Wang H."/>
            <person name="Wang A."/>
            <person name="Jiang F."/>
            <person name="Liu H."/>
            <person name="Zhao H."/>
            <person name="Xu D."/>
            <person name="Zhang Y."/>
        </authorList>
    </citation>
    <scope>NUCLEOTIDE SEQUENCE [LARGE SCALE GENOMIC DNA]</scope>
    <source>
        <strain evidence="2">cv. Yunnan</strain>
    </source>
</reference>
<sequence>MAPPPPPYIITLLLLLLPFLPVAFSGGTIGLNYGRIADNLPHPTQVIQLLISNGITRIKLFDTDPTVLNALSNSNISIIVALPNHHLPSAANQTFTDTWVQSNILPYIPTTTIHAIALGNEVFTDPNNTTQFLVPAMKNIHASLIKHNLTIKVSSPVALSALDNSYPSSAGSFKPEMIDPVIKLMLTFLRDTESYIMVNAYPYFAYQVNTNTIPLDYALFRYGAGVTDPNTGMVYESLLDAQLDAVNSAMSALQFDDIKMVVTETGWPSVGDLNESGAGADNAAQYNGNLVRRVVAGGGTPLRPNDPLNVYLFALFNENLKPGPTSERNYGLFYPDGQKVYDVPLSVTALN</sequence>
<comment type="caution">
    <text evidence="1">The sequence shown here is derived from an EMBL/GenBank/DDBJ whole genome shotgun (WGS) entry which is preliminary data.</text>
</comment>
<dbReference type="Proteomes" id="UP001056120">
    <property type="component" value="Linkage Group LG29"/>
</dbReference>
<name>A0ACB8XXZ0_9ASTR</name>
<accession>A0ACB8XXZ0</accession>
<gene>
    <name evidence="1" type="ORF">L1987_85377</name>
</gene>
<proteinExistence type="predicted"/>
<organism evidence="1 2">
    <name type="scientific">Smallanthus sonchifolius</name>
    <dbReference type="NCBI Taxonomy" id="185202"/>
    <lineage>
        <taxon>Eukaryota</taxon>
        <taxon>Viridiplantae</taxon>
        <taxon>Streptophyta</taxon>
        <taxon>Embryophyta</taxon>
        <taxon>Tracheophyta</taxon>
        <taxon>Spermatophyta</taxon>
        <taxon>Magnoliopsida</taxon>
        <taxon>eudicotyledons</taxon>
        <taxon>Gunneridae</taxon>
        <taxon>Pentapetalae</taxon>
        <taxon>asterids</taxon>
        <taxon>campanulids</taxon>
        <taxon>Asterales</taxon>
        <taxon>Asteraceae</taxon>
        <taxon>Asteroideae</taxon>
        <taxon>Heliantheae alliance</taxon>
        <taxon>Millerieae</taxon>
        <taxon>Smallanthus</taxon>
    </lineage>
</organism>
<keyword evidence="2" id="KW-1185">Reference proteome</keyword>